<sequence length="713" mass="79689">MKVVLLFPPQWLPNQPPLGIPSLSAFLKGHGIDVVQKDLSIESYEHFLSQRYLQSLKGRIEDRFNVLDTKASLEPGIEQQRYADLFLAKSSIDSISTNVEEAKAVFHDRQYFDANTLSQARRTLQDALAVVSAAHFPSRLQLTSFSIPSFDGRFDSAEILTADGNQNPYLRYFEEQTVPWLKNQGPDLVGISITAESQLIPGLTLARLVKKAFPGCHIVLGGYLATLLASVFSNHPGFFTRYFDSLVILEGERPLLELVKRVERRETLADVPNLIWYDGKTVRKNSPVPPASMAELPPPDFDGLVLSKYLSPEPVLPVLASRGCYWGKCAFCSHNVSYENRYRPSIPEKVAADIDHLSRRYHVRHFSFCDEAIAPSLMSGLTRTFLESKADCRFSTNIRLEAQFDGSLCQEMYQAGFRVVYIGLESGCDRVLGLMRKGTTRELALAACRNLVAAGIWDHLYIFLGFPGETLAEAEETIRFIEQNSEVIRSFNIGQFSLTRGSAVLAAPEEFGIDLPQGDAASYLAVGFDFSPRTGLNRSQAESLSRKTWDRLALSYPTHDIMRLLSKEDLLVYLSHNESADPGLSNLSAAVPASGDRYHRLVNESLEMTSDYTPLMIDGVTRSVVHFDLPAFVRGQSSAPNVRQRRLVVFNPATRRLRQIDAITWDILGSSNGRNTIRQISRSLTRKYGLSSWQLEADCLRVLAALKADSFVV</sequence>
<dbReference type="GO" id="GO:0051539">
    <property type="term" value="F:4 iron, 4 sulfur cluster binding"/>
    <property type="evidence" value="ECO:0007669"/>
    <property type="project" value="UniProtKB-KW"/>
</dbReference>
<dbReference type="InterPro" id="IPR006638">
    <property type="entry name" value="Elp3/MiaA/NifB-like_rSAM"/>
</dbReference>
<proteinExistence type="predicted"/>
<keyword evidence="7" id="KW-0411">Iron-sulfur</keyword>
<dbReference type="OrthoDB" id="9801424at2"/>
<evidence type="ECO:0000256" key="6">
    <source>
        <dbReference type="ARBA" id="ARBA00023004"/>
    </source>
</evidence>
<dbReference type="PROSITE" id="PS51918">
    <property type="entry name" value="RADICAL_SAM"/>
    <property type="match status" value="1"/>
</dbReference>
<dbReference type="PANTHER" id="PTHR43409:SF7">
    <property type="entry name" value="BLL1977 PROTEIN"/>
    <property type="match status" value="1"/>
</dbReference>
<keyword evidence="6" id="KW-0408">Iron</keyword>
<dbReference type="Pfam" id="PF04055">
    <property type="entry name" value="Radical_SAM"/>
    <property type="match status" value="1"/>
</dbReference>
<gene>
    <name evidence="9" type="ORF">DEALK_06320</name>
</gene>
<keyword evidence="3" id="KW-0808">Transferase</keyword>
<evidence type="ECO:0000256" key="5">
    <source>
        <dbReference type="ARBA" id="ARBA00022723"/>
    </source>
</evidence>
<dbReference type="CDD" id="cd01335">
    <property type="entry name" value="Radical_SAM"/>
    <property type="match status" value="1"/>
</dbReference>
<dbReference type="PANTHER" id="PTHR43409">
    <property type="entry name" value="ANAEROBIC MAGNESIUM-PROTOPORPHYRIN IX MONOMETHYL ESTER CYCLASE-RELATED"/>
    <property type="match status" value="1"/>
</dbReference>
<keyword evidence="2" id="KW-0489">Methyltransferase</keyword>
<keyword evidence="10" id="KW-1185">Reference proteome</keyword>
<evidence type="ECO:0000256" key="7">
    <source>
        <dbReference type="ARBA" id="ARBA00023014"/>
    </source>
</evidence>
<dbReference type="GO" id="GO:0046872">
    <property type="term" value="F:metal ion binding"/>
    <property type="evidence" value="ECO:0007669"/>
    <property type="project" value="UniProtKB-KW"/>
</dbReference>
<dbReference type="InterPro" id="IPR058240">
    <property type="entry name" value="rSAM_sf"/>
</dbReference>
<dbReference type="InterPro" id="IPR051198">
    <property type="entry name" value="BchE-like"/>
</dbReference>
<protein>
    <submittedName>
        <fullName evidence="9">Radical SAM superfamily</fullName>
    </submittedName>
</protein>
<dbReference type="SFLD" id="SFLDG01082">
    <property type="entry name" value="B12-binding_domain_containing"/>
    <property type="match status" value="1"/>
</dbReference>
<reference evidence="9 10" key="1">
    <citation type="submission" date="2015-06" db="EMBL/GenBank/DDBJ databases">
        <title>Genome sequence of the organohalide-respiring Dehalogenimonas alkenigignens type strain (IP3-3T).</title>
        <authorList>
            <person name="Key T.A."/>
            <person name="Richmond D.P."/>
            <person name="Bowman K.S."/>
            <person name="Cho Y.-J."/>
            <person name="Chun J."/>
            <person name="da Costa M.S."/>
            <person name="Rainey F.A."/>
            <person name="Moe W.M."/>
        </authorList>
    </citation>
    <scope>NUCLEOTIDE SEQUENCE [LARGE SCALE GENOMIC DNA]</scope>
    <source>
        <strain evidence="9 10">IP3-3</strain>
    </source>
</reference>
<evidence type="ECO:0000256" key="3">
    <source>
        <dbReference type="ARBA" id="ARBA00022679"/>
    </source>
</evidence>
<dbReference type="SMART" id="SM00729">
    <property type="entry name" value="Elp3"/>
    <property type="match status" value="1"/>
</dbReference>
<dbReference type="GO" id="GO:0003824">
    <property type="term" value="F:catalytic activity"/>
    <property type="evidence" value="ECO:0007669"/>
    <property type="project" value="InterPro"/>
</dbReference>
<dbReference type="SUPFAM" id="SSF102114">
    <property type="entry name" value="Radical SAM enzymes"/>
    <property type="match status" value="1"/>
</dbReference>
<keyword evidence="4" id="KW-0949">S-adenosyl-L-methionine</keyword>
<dbReference type="Gene3D" id="3.80.30.20">
    <property type="entry name" value="tm_1862 like domain"/>
    <property type="match status" value="1"/>
</dbReference>
<evidence type="ECO:0000259" key="8">
    <source>
        <dbReference type="PROSITE" id="PS51918"/>
    </source>
</evidence>
<accession>A0A0W0GGW5</accession>
<dbReference type="EMBL" id="LFDV01000002">
    <property type="protein sequence ID" value="KTB47787.1"/>
    <property type="molecule type" value="Genomic_DNA"/>
</dbReference>
<feature type="domain" description="Radical SAM core" evidence="8">
    <location>
        <begin position="310"/>
        <end position="533"/>
    </location>
</feature>
<dbReference type="SFLD" id="SFLDG01123">
    <property type="entry name" value="methyltransferase_(Class_B)"/>
    <property type="match status" value="1"/>
</dbReference>
<dbReference type="AlphaFoldDB" id="A0A0W0GGW5"/>
<evidence type="ECO:0000256" key="4">
    <source>
        <dbReference type="ARBA" id="ARBA00022691"/>
    </source>
</evidence>
<dbReference type="Proteomes" id="UP000053947">
    <property type="component" value="Unassembled WGS sequence"/>
</dbReference>
<name>A0A0W0GGW5_9CHLR</name>
<evidence type="ECO:0000313" key="10">
    <source>
        <dbReference type="Proteomes" id="UP000053947"/>
    </source>
</evidence>
<dbReference type="SFLD" id="SFLDS00029">
    <property type="entry name" value="Radical_SAM"/>
    <property type="match status" value="1"/>
</dbReference>
<keyword evidence="5" id="KW-0479">Metal-binding</keyword>
<organism evidence="9 10">
    <name type="scientific">Dehalogenimonas alkenigignens</name>
    <dbReference type="NCBI Taxonomy" id="1217799"/>
    <lineage>
        <taxon>Bacteria</taxon>
        <taxon>Bacillati</taxon>
        <taxon>Chloroflexota</taxon>
        <taxon>Dehalococcoidia</taxon>
        <taxon>Dehalococcoidales</taxon>
        <taxon>Dehalococcoidaceae</taxon>
        <taxon>Dehalogenimonas</taxon>
    </lineage>
</organism>
<dbReference type="RefSeq" id="WP_058438586.1">
    <property type="nucleotide sequence ID" value="NZ_KQ758903.1"/>
</dbReference>
<dbReference type="InterPro" id="IPR023404">
    <property type="entry name" value="rSAM_horseshoe"/>
</dbReference>
<dbReference type="InterPro" id="IPR007197">
    <property type="entry name" value="rSAM"/>
</dbReference>
<evidence type="ECO:0000256" key="2">
    <source>
        <dbReference type="ARBA" id="ARBA00022603"/>
    </source>
</evidence>
<evidence type="ECO:0000256" key="1">
    <source>
        <dbReference type="ARBA" id="ARBA00001966"/>
    </source>
</evidence>
<comment type="caution">
    <text evidence="9">The sequence shown here is derived from an EMBL/GenBank/DDBJ whole genome shotgun (WGS) entry which is preliminary data.</text>
</comment>
<comment type="cofactor">
    <cofactor evidence="1">
        <name>[4Fe-4S] cluster</name>
        <dbReference type="ChEBI" id="CHEBI:49883"/>
    </cofactor>
</comment>
<dbReference type="PATRIC" id="fig|1217799.6.peg.651"/>
<dbReference type="STRING" id="1217799.DEALK_06320"/>
<dbReference type="Gene3D" id="3.40.50.280">
    <property type="entry name" value="Cobalamin-binding domain"/>
    <property type="match status" value="1"/>
</dbReference>
<dbReference type="InterPro" id="IPR034466">
    <property type="entry name" value="Methyltransferase_Class_B"/>
</dbReference>
<evidence type="ECO:0000313" key="9">
    <source>
        <dbReference type="EMBL" id="KTB47787.1"/>
    </source>
</evidence>
<dbReference type="GO" id="GO:0005829">
    <property type="term" value="C:cytosol"/>
    <property type="evidence" value="ECO:0007669"/>
    <property type="project" value="TreeGrafter"/>
</dbReference>